<feature type="region of interest" description="Disordered" evidence="1">
    <location>
        <begin position="1"/>
        <end position="24"/>
    </location>
</feature>
<evidence type="ECO:0000313" key="4">
    <source>
        <dbReference type="Proteomes" id="UP001597024"/>
    </source>
</evidence>
<dbReference type="EMBL" id="JBHTHX010002509">
    <property type="protein sequence ID" value="MFD0890545.1"/>
    <property type="molecule type" value="Genomic_DNA"/>
</dbReference>
<accession>A0ABW3E343</accession>
<sequence length="298" mass="32717">DVAGPARELDGVPALELPTDRPRPAVRTTEGDLVIHRVPIGLWRRVTELARAERCTPFMVLLAAYQVLLSRYSGQEDFCVGTPVAGRDREEDEEVFGLFINTLALRADLAGDPTFRELLKRVRRRAFTMYGHAAVPFERLVTELRLGGDPARTPLIQTMLTLGNPDADSLELDGLRAEPVISGLVSAKFDLSLNVIVYPGHLQLMFDYSTALYDRETVERMAVHLETLLGSVTETPGGRLSELEILPEAERAALLGEPPEELAWEAGALLLDHLVARQAARTPEAPAVVTAESTLTYG</sequence>
<comment type="caution">
    <text evidence="3">The sequence shown here is derived from an EMBL/GenBank/DDBJ whole genome shotgun (WGS) entry which is preliminary data.</text>
</comment>
<proteinExistence type="predicted"/>
<name>A0ABW3E343_9ACTN</name>
<dbReference type="Gene3D" id="3.30.559.30">
    <property type="entry name" value="Nonribosomal peptide synthetase, condensation domain"/>
    <property type="match status" value="1"/>
</dbReference>
<dbReference type="CDD" id="cd19531">
    <property type="entry name" value="LCL_NRPS-like"/>
    <property type="match status" value="1"/>
</dbReference>
<organism evidence="3 4">
    <name type="scientific">Streptosporangium algeriense</name>
    <dbReference type="NCBI Taxonomy" id="1682748"/>
    <lineage>
        <taxon>Bacteria</taxon>
        <taxon>Bacillati</taxon>
        <taxon>Actinomycetota</taxon>
        <taxon>Actinomycetes</taxon>
        <taxon>Streptosporangiales</taxon>
        <taxon>Streptosporangiaceae</taxon>
        <taxon>Streptosporangium</taxon>
    </lineage>
</organism>
<evidence type="ECO:0000256" key="1">
    <source>
        <dbReference type="SAM" id="MobiDB-lite"/>
    </source>
</evidence>
<keyword evidence="4" id="KW-1185">Reference proteome</keyword>
<feature type="non-terminal residue" evidence="3">
    <location>
        <position position="1"/>
    </location>
</feature>
<evidence type="ECO:0000259" key="2">
    <source>
        <dbReference type="Pfam" id="PF00668"/>
    </source>
</evidence>
<reference evidence="4" key="1">
    <citation type="journal article" date="2019" name="Int. J. Syst. Evol. Microbiol.">
        <title>The Global Catalogue of Microorganisms (GCM) 10K type strain sequencing project: providing services to taxonomists for standard genome sequencing and annotation.</title>
        <authorList>
            <consortium name="The Broad Institute Genomics Platform"/>
            <consortium name="The Broad Institute Genome Sequencing Center for Infectious Disease"/>
            <person name="Wu L."/>
            <person name="Ma J."/>
        </authorList>
    </citation>
    <scope>NUCLEOTIDE SEQUENCE [LARGE SCALE GENOMIC DNA]</scope>
    <source>
        <strain evidence="4">CCUG 62974</strain>
    </source>
</reference>
<dbReference type="InterPro" id="IPR023213">
    <property type="entry name" value="CAT-like_dom_sf"/>
</dbReference>
<feature type="non-terminal residue" evidence="3">
    <location>
        <position position="298"/>
    </location>
</feature>
<dbReference type="Gene3D" id="3.30.559.10">
    <property type="entry name" value="Chloramphenicol acetyltransferase-like domain"/>
    <property type="match status" value="1"/>
</dbReference>
<dbReference type="PANTHER" id="PTHR45527:SF1">
    <property type="entry name" value="FATTY ACID SYNTHASE"/>
    <property type="match status" value="1"/>
</dbReference>
<evidence type="ECO:0000313" key="3">
    <source>
        <dbReference type="EMBL" id="MFD0890545.1"/>
    </source>
</evidence>
<dbReference type="SUPFAM" id="SSF52777">
    <property type="entry name" value="CoA-dependent acyltransferases"/>
    <property type="match status" value="1"/>
</dbReference>
<dbReference type="Pfam" id="PF00668">
    <property type="entry name" value="Condensation"/>
    <property type="match status" value="1"/>
</dbReference>
<dbReference type="PANTHER" id="PTHR45527">
    <property type="entry name" value="NONRIBOSOMAL PEPTIDE SYNTHETASE"/>
    <property type="match status" value="1"/>
</dbReference>
<feature type="domain" description="Condensation" evidence="2">
    <location>
        <begin position="11"/>
        <end position="255"/>
    </location>
</feature>
<dbReference type="InterPro" id="IPR001242">
    <property type="entry name" value="Condensation_dom"/>
</dbReference>
<gene>
    <name evidence="3" type="ORF">ACFQ08_38885</name>
</gene>
<dbReference type="Proteomes" id="UP001597024">
    <property type="component" value="Unassembled WGS sequence"/>
</dbReference>
<protein>
    <submittedName>
        <fullName evidence="3">Condensation domain-containing protein</fullName>
    </submittedName>
</protein>